<dbReference type="Proteomes" id="UP001057402">
    <property type="component" value="Chromosome 5"/>
</dbReference>
<protein>
    <submittedName>
        <fullName evidence="1">Uncharacterized protein</fullName>
    </submittedName>
</protein>
<reference evidence="2" key="1">
    <citation type="journal article" date="2023" name="Front. Plant Sci.">
        <title>Chromosomal-level genome assembly of Melastoma candidum provides insights into trichome evolution.</title>
        <authorList>
            <person name="Zhong Y."/>
            <person name="Wu W."/>
            <person name="Sun C."/>
            <person name="Zou P."/>
            <person name="Liu Y."/>
            <person name="Dai S."/>
            <person name="Zhou R."/>
        </authorList>
    </citation>
    <scope>NUCLEOTIDE SEQUENCE [LARGE SCALE GENOMIC DNA]</scope>
</reference>
<sequence>MDLHRSSPLVALALSINLLCFALTGACTTCTQPKPIPNPYLTPSSPSSSFPKTPNNGKSCPRDALKLGICAKVLNGPVNAVIGTPPDMPCCTLLDGLLDLEAAICLCTAIKANILGINLNIPISLSLLVNTCGKKVPSNFQCA</sequence>
<evidence type="ECO:0000313" key="2">
    <source>
        <dbReference type="Proteomes" id="UP001057402"/>
    </source>
</evidence>
<evidence type="ECO:0000313" key="1">
    <source>
        <dbReference type="EMBL" id="KAI4370018.1"/>
    </source>
</evidence>
<organism evidence="1 2">
    <name type="scientific">Melastoma candidum</name>
    <dbReference type="NCBI Taxonomy" id="119954"/>
    <lineage>
        <taxon>Eukaryota</taxon>
        <taxon>Viridiplantae</taxon>
        <taxon>Streptophyta</taxon>
        <taxon>Embryophyta</taxon>
        <taxon>Tracheophyta</taxon>
        <taxon>Spermatophyta</taxon>
        <taxon>Magnoliopsida</taxon>
        <taxon>eudicotyledons</taxon>
        <taxon>Gunneridae</taxon>
        <taxon>Pentapetalae</taxon>
        <taxon>rosids</taxon>
        <taxon>malvids</taxon>
        <taxon>Myrtales</taxon>
        <taxon>Melastomataceae</taxon>
        <taxon>Melastomatoideae</taxon>
        <taxon>Melastomateae</taxon>
        <taxon>Melastoma</taxon>
    </lineage>
</organism>
<proteinExistence type="predicted"/>
<dbReference type="EMBL" id="CM042884">
    <property type="protein sequence ID" value="KAI4370018.1"/>
    <property type="molecule type" value="Genomic_DNA"/>
</dbReference>
<accession>A0ACB9QTL5</accession>
<gene>
    <name evidence="1" type="ORF">MLD38_018405</name>
</gene>
<comment type="caution">
    <text evidence="1">The sequence shown here is derived from an EMBL/GenBank/DDBJ whole genome shotgun (WGS) entry which is preliminary data.</text>
</comment>
<name>A0ACB9QTL5_9MYRT</name>
<keyword evidence="2" id="KW-1185">Reference proteome</keyword>